<dbReference type="GeneID" id="62236763"/>
<dbReference type="RefSeq" id="XP_038806076.1">
    <property type="nucleotide sequence ID" value="XM_038957613.1"/>
</dbReference>
<protein>
    <submittedName>
        <fullName evidence="1">Uncharacterized protein</fullName>
    </submittedName>
</protein>
<name>A0ABQ7IAG6_9HELO</name>
<accession>A0ABQ7IAG6</accession>
<proteinExistence type="predicted"/>
<dbReference type="Proteomes" id="UP000783213">
    <property type="component" value="Unassembled WGS sequence"/>
</dbReference>
<keyword evidence="2" id="KW-1185">Reference proteome</keyword>
<comment type="caution">
    <text evidence="1">The sequence shown here is derived from an EMBL/GenBank/DDBJ whole genome shotgun (WGS) entry which is preliminary data.</text>
</comment>
<reference evidence="1 2" key="1">
    <citation type="journal article" date="2020" name="Genome Biol. Evol.">
        <title>Comparative genomics of Sclerotiniaceae.</title>
        <authorList>
            <person name="Valero Jimenez C.A."/>
            <person name="Steentjes M."/>
            <person name="Scholten O.E."/>
            <person name="Van Kan J.A.L."/>
        </authorList>
    </citation>
    <scope>NUCLEOTIDE SEQUENCE [LARGE SCALE GENOMIC DNA]</scope>
    <source>
        <strain evidence="1 2">B1</strain>
    </source>
</reference>
<evidence type="ECO:0000313" key="2">
    <source>
        <dbReference type="Proteomes" id="UP000783213"/>
    </source>
</evidence>
<dbReference type="EMBL" id="RCSX01000032">
    <property type="protein sequence ID" value="KAF7917964.1"/>
    <property type="molecule type" value="Genomic_DNA"/>
</dbReference>
<evidence type="ECO:0000313" key="1">
    <source>
        <dbReference type="EMBL" id="KAF7917964.1"/>
    </source>
</evidence>
<sequence>MTRDGESHEWSLWAVFYPDLFLKDEVGLKYLRMTTEDCREFQRQSQELKSTSDDSNIWFDLAEPCGPATAHPPQGIRNIQEYLRVARNDISHACLGGPFHFTDRSLFETFDENIDRAILCLRDYEQLIEERVNLWRTLPGYDEWIEGGLAGHRKWLENLEGSKPKECLHDAWQLETETNDPITQAGDMTLWKDGGNGVMNWESEPVFGLQAWGSDGILEPIEEAGESLDETVVEHIDFDGAEKGQQS</sequence>
<gene>
    <name evidence="1" type="ORF">EAE98_009992</name>
</gene>
<organism evidence="1 2">
    <name type="scientific">Botrytis deweyae</name>
    <dbReference type="NCBI Taxonomy" id="2478750"/>
    <lineage>
        <taxon>Eukaryota</taxon>
        <taxon>Fungi</taxon>
        <taxon>Dikarya</taxon>
        <taxon>Ascomycota</taxon>
        <taxon>Pezizomycotina</taxon>
        <taxon>Leotiomycetes</taxon>
        <taxon>Helotiales</taxon>
        <taxon>Sclerotiniaceae</taxon>
        <taxon>Botrytis</taxon>
    </lineage>
</organism>